<feature type="region of interest" description="Disordered" evidence="5">
    <location>
        <begin position="520"/>
        <end position="572"/>
    </location>
</feature>
<dbReference type="GO" id="GO:0001889">
    <property type="term" value="P:liver development"/>
    <property type="evidence" value="ECO:0007669"/>
    <property type="project" value="Ensembl"/>
</dbReference>
<dbReference type="PANTHER" id="PTHR12274">
    <property type="entry name" value="GRANULIN"/>
    <property type="match status" value="1"/>
</dbReference>
<organism evidence="8 9">
    <name type="scientific">Fundulus heteroclitus</name>
    <name type="common">Killifish</name>
    <name type="synonym">Mummichog</name>
    <dbReference type="NCBI Taxonomy" id="8078"/>
    <lineage>
        <taxon>Eukaryota</taxon>
        <taxon>Metazoa</taxon>
        <taxon>Chordata</taxon>
        <taxon>Craniata</taxon>
        <taxon>Vertebrata</taxon>
        <taxon>Euteleostomi</taxon>
        <taxon>Actinopterygii</taxon>
        <taxon>Neopterygii</taxon>
        <taxon>Teleostei</taxon>
        <taxon>Neoteleostei</taxon>
        <taxon>Acanthomorphata</taxon>
        <taxon>Ovalentaria</taxon>
        <taxon>Atherinomorphae</taxon>
        <taxon>Cyprinodontiformes</taxon>
        <taxon>Fundulidae</taxon>
        <taxon>Fundulus</taxon>
    </lineage>
</organism>
<dbReference type="Proteomes" id="UP000265000">
    <property type="component" value="Unplaced"/>
</dbReference>
<dbReference type="GeneID" id="105917193"/>
<dbReference type="FunFam" id="2.10.25.160:FF:000001">
    <property type="entry name" value="Granulin precursor"/>
    <property type="match status" value="4"/>
</dbReference>
<feature type="domain" description="Granulins" evidence="7">
    <location>
        <begin position="773"/>
        <end position="786"/>
    </location>
</feature>
<evidence type="ECO:0000313" key="8">
    <source>
        <dbReference type="Ensembl" id="ENSFHEP00000024720.1"/>
    </source>
</evidence>
<comment type="subcellular location">
    <subcellularLocation>
        <location evidence="1">Secreted</location>
    </subcellularLocation>
</comment>
<dbReference type="Pfam" id="PF00396">
    <property type="entry name" value="Granulin"/>
    <property type="match status" value="9"/>
</dbReference>
<dbReference type="GO" id="GO:1903979">
    <property type="term" value="P:negative regulation of microglial cell activation"/>
    <property type="evidence" value="ECO:0007669"/>
    <property type="project" value="Ensembl"/>
</dbReference>
<feature type="compositionally biased region" description="Low complexity" evidence="5">
    <location>
        <begin position="260"/>
        <end position="274"/>
    </location>
</feature>
<dbReference type="GO" id="GO:0071340">
    <property type="term" value="P:skeletal muscle acetylcholine-gated channel clustering"/>
    <property type="evidence" value="ECO:0007669"/>
    <property type="project" value="Ensembl"/>
</dbReference>
<dbReference type="PROSITE" id="PS00799">
    <property type="entry name" value="GRANULINS"/>
    <property type="match status" value="9"/>
</dbReference>
<dbReference type="STRING" id="8078.ENSFHEP00000024720"/>
<dbReference type="GeneTree" id="ENSGT00470000042293"/>
<dbReference type="GO" id="GO:0005886">
    <property type="term" value="C:plasma membrane"/>
    <property type="evidence" value="ECO:0007669"/>
    <property type="project" value="GOC"/>
</dbReference>
<dbReference type="SMART" id="SM00277">
    <property type="entry name" value="GRAN"/>
    <property type="match status" value="9"/>
</dbReference>
<dbReference type="SUPFAM" id="SSF57277">
    <property type="entry name" value="Granulin repeat"/>
    <property type="match status" value="7"/>
</dbReference>
<dbReference type="GO" id="GO:0048919">
    <property type="term" value="P:posterior lateral line neuromast development"/>
    <property type="evidence" value="ECO:0007669"/>
    <property type="project" value="Ensembl"/>
</dbReference>
<sequence length="816" mass="88679">MQTWVVICWAILALVGADECPDGGRCEEGQTCCSSPTNGYGCCQFDQAECCEDQIHCCPAEMLCSPETSSCVNASLSMPWVERTSAHQPTVSRSFRMIKSYSGEDDDNICPDESRCPAEFSCLKALTRFGCCPLAKGISCSDGKHCCPEGHQCTMDSRSCIKKELVTAVVCNDGVSECPDETTCCETPEGKWACCPMPKAVCCSDKQHCCPEGTICNIEQMKCTSTSTKKDLPMWAKFPARLRADWENQKEDEKISAEAAEAAETETSTEVSTANPVPSLEEEVTLSSVAKEDTANNVPCNETAACPDGSTCCKTKEGDWACCPFAEAVCCEDFIHCCPKGKKCNLAEQSCDDPTNSVPWLEKIPATSRPAMQVKNVPCDDTVSCPDGSTCCKTKEGDWACCPFAEAVCCEDFIHCCPKGKKCNLAEQSCDDPTNSVPWLEKIPATSRPAMQVKNVPCDDTVACPDGSTCCKTKEGTWACCPLPKAVCCDDHQHCCPEGTTCDPTSTSCVQASGSTPFIHRTPMLTTTEPTAVETTQSLVTSPPEADEEGELPPQETDDEEEEEKGSSEVEDRNQCDEQTSCPRETTCCFMASSKKWGCCPLPKAVCCADGNHCCPENYQCNEDKTTCIKGEVEIPWYTKLPAISGGRAADSSVGCDEDNQCPERTSCCRLFTGEWGCCPLQNAVCCSDKEHCCPQGYTCNVLSQSCQKVIMLQLETLPLTPVYLPEYHLQLAPLKHKDVQCDEQTKCPDGDTCCKTSSTTWGCCPSPNAVCCSDMKHCCPTGYTCTEEGSCIQNSGLDWQNWNVFLNNKKRALIL</sequence>
<feature type="domain" description="Granulins" evidence="7">
    <location>
        <begin position="51"/>
        <end position="64"/>
    </location>
</feature>
<dbReference type="GO" id="GO:0048714">
    <property type="term" value="P:positive regulation of oligodendrocyte differentiation"/>
    <property type="evidence" value="ECO:0007669"/>
    <property type="project" value="Ensembl"/>
</dbReference>
<evidence type="ECO:0000313" key="9">
    <source>
        <dbReference type="Proteomes" id="UP000265000"/>
    </source>
</evidence>
<evidence type="ECO:0000259" key="7">
    <source>
        <dbReference type="PROSITE" id="PS00799"/>
    </source>
</evidence>
<feature type="domain" description="Granulins" evidence="7">
    <location>
        <begin position="489"/>
        <end position="502"/>
    </location>
</feature>
<evidence type="ECO:0000256" key="5">
    <source>
        <dbReference type="SAM" id="MobiDB-lite"/>
    </source>
</evidence>
<feature type="compositionally biased region" description="Low complexity" evidence="5">
    <location>
        <begin position="526"/>
        <end position="536"/>
    </location>
</feature>
<comment type="similarity">
    <text evidence="2">Belongs to the granulin family.</text>
</comment>
<dbReference type="GO" id="GO:0021522">
    <property type="term" value="P:spinal cord motor neuron differentiation"/>
    <property type="evidence" value="ECO:0007669"/>
    <property type="project" value="Ensembl"/>
</dbReference>
<feature type="domain" description="Granulins" evidence="7">
    <location>
        <begin position="410"/>
        <end position="423"/>
    </location>
</feature>
<feature type="compositionally biased region" description="Acidic residues" evidence="5">
    <location>
        <begin position="545"/>
        <end position="564"/>
    </location>
</feature>
<feature type="chain" id="PRO_5018657045" evidence="6">
    <location>
        <begin position="18"/>
        <end position="816"/>
    </location>
</feature>
<name>A0A3Q2U4M0_FUNHE</name>
<evidence type="ECO:0000256" key="1">
    <source>
        <dbReference type="ARBA" id="ARBA00004613"/>
    </source>
</evidence>
<feature type="domain" description="Granulins" evidence="7">
    <location>
        <begin position="331"/>
        <end position="344"/>
    </location>
</feature>
<proteinExistence type="inferred from homology"/>
<evidence type="ECO:0000256" key="6">
    <source>
        <dbReference type="SAM" id="SignalP"/>
    </source>
</evidence>
<protein>
    <submittedName>
        <fullName evidence="8">Granulin a</fullName>
    </submittedName>
</protein>
<dbReference type="AlphaFoldDB" id="A0A3Q2U4M0"/>
<feature type="domain" description="Granulins" evidence="7">
    <location>
        <begin position="140"/>
        <end position="153"/>
    </location>
</feature>
<dbReference type="GO" id="GO:0042462">
    <property type="term" value="P:eye photoreceptor cell development"/>
    <property type="evidence" value="ECO:0007669"/>
    <property type="project" value="Ensembl"/>
</dbReference>
<keyword evidence="4" id="KW-1015">Disulfide bond</keyword>
<dbReference type="GO" id="GO:0010842">
    <property type="term" value="P:retina layer formation"/>
    <property type="evidence" value="ECO:0007669"/>
    <property type="project" value="Ensembl"/>
</dbReference>
<feature type="domain" description="Granulins" evidence="7">
    <location>
        <begin position="203"/>
        <end position="216"/>
    </location>
</feature>
<dbReference type="InterPro" id="IPR000118">
    <property type="entry name" value="Granulin"/>
</dbReference>
<dbReference type="OrthoDB" id="5854875at2759"/>
<dbReference type="GO" id="GO:0048675">
    <property type="term" value="P:axon extension"/>
    <property type="evidence" value="ECO:0007669"/>
    <property type="project" value="Ensembl"/>
</dbReference>
<dbReference type="CTD" id="791524"/>
<dbReference type="InterPro" id="IPR039036">
    <property type="entry name" value="Granulin_fam"/>
</dbReference>
<evidence type="ECO:0000256" key="2">
    <source>
        <dbReference type="ARBA" id="ARBA00010093"/>
    </source>
</evidence>
<feature type="domain" description="Granulins" evidence="7">
    <location>
        <begin position="608"/>
        <end position="621"/>
    </location>
</feature>
<keyword evidence="9" id="KW-1185">Reference proteome</keyword>
<accession>A0A3Q2U4M0</accession>
<keyword evidence="3" id="KW-0964">Secreted</keyword>
<feature type="domain" description="Granulins" evidence="7">
    <location>
        <begin position="687"/>
        <end position="700"/>
    </location>
</feature>
<dbReference type="GO" id="GO:0005576">
    <property type="term" value="C:extracellular region"/>
    <property type="evidence" value="ECO:0007669"/>
    <property type="project" value="UniProtKB-SubCell"/>
</dbReference>
<reference evidence="8" key="1">
    <citation type="submission" date="2025-08" db="UniProtKB">
        <authorList>
            <consortium name="Ensembl"/>
        </authorList>
    </citation>
    <scope>IDENTIFICATION</scope>
</reference>
<dbReference type="GO" id="GO:0036269">
    <property type="term" value="P:swimming behavior"/>
    <property type="evidence" value="ECO:0007669"/>
    <property type="project" value="Ensembl"/>
</dbReference>
<dbReference type="Ensembl" id="ENSFHET00000007093.1">
    <property type="protein sequence ID" value="ENSFHEP00000024720.1"/>
    <property type="gene ID" value="ENSFHEG00000006446.1"/>
</dbReference>
<keyword evidence="6" id="KW-0732">Signal</keyword>
<evidence type="ECO:0000256" key="4">
    <source>
        <dbReference type="ARBA" id="ARBA00023157"/>
    </source>
</evidence>
<dbReference type="Gene3D" id="2.10.25.160">
    <property type="entry name" value="Granulin"/>
    <property type="match status" value="9"/>
</dbReference>
<feature type="signal peptide" evidence="6">
    <location>
        <begin position="1"/>
        <end position="17"/>
    </location>
</feature>
<feature type="region of interest" description="Disordered" evidence="5">
    <location>
        <begin position="260"/>
        <end position="280"/>
    </location>
</feature>
<reference evidence="8" key="2">
    <citation type="submission" date="2025-09" db="UniProtKB">
        <authorList>
            <consortium name="Ensembl"/>
        </authorList>
    </citation>
    <scope>IDENTIFICATION</scope>
</reference>
<dbReference type="InterPro" id="IPR037277">
    <property type="entry name" value="Granulin_sf"/>
</dbReference>
<dbReference type="PANTHER" id="PTHR12274:SF8">
    <property type="entry name" value="GRANULIN-A ISOFORM X1"/>
    <property type="match status" value="1"/>
</dbReference>
<evidence type="ECO:0000256" key="3">
    <source>
        <dbReference type="ARBA" id="ARBA00022525"/>
    </source>
</evidence>